<dbReference type="PIRSF" id="PIRSF006060">
    <property type="entry name" value="AA_transporter"/>
    <property type="match status" value="1"/>
</dbReference>
<accession>A0A0R1SHG0</accession>
<dbReference type="GO" id="GO:0016020">
    <property type="term" value="C:membrane"/>
    <property type="evidence" value="ECO:0007669"/>
    <property type="project" value="UniProtKB-SubCell"/>
</dbReference>
<dbReference type="PATRIC" id="fig|1423739.3.peg.496"/>
<evidence type="ECO:0000313" key="8">
    <source>
        <dbReference type="Proteomes" id="UP000052013"/>
    </source>
</evidence>
<feature type="transmembrane region" description="Helical" evidence="6">
    <location>
        <begin position="312"/>
        <end position="335"/>
    </location>
</feature>
<dbReference type="AlphaFoldDB" id="A0A0R1SHG0"/>
<dbReference type="Gene3D" id="1.20.1740.10">
    <property type="entry name" value="Amino acid/polyamine transporter I"/>
    <property type="match status" value="1"/>
</dbReference>
<comment type="caution">
    <text evidence="7">The sequence shown here is derived from an EMBL/GenBank/DDBJ whole genome shotgun (WGS) entry which is preliminary data.</text>
</comment>
<feature type="transmembrane region" description="Helical" evidence="6">
    <location>
        <begin position="71"/>
        <end position="93"/>
    </location>
</feature>
<name>A0A0R1SHG0_9LACO</name>
<keyword evidence="4 6" id="KW-1133">Transmembrane helix</keyword>
<evidence type="ECO:0000256" key="2">
    <source>
        <dbReference type="ARBA" id="ARBA00022448"/>
    </source>
</evidence>
<evidence type="ECO:0000256" key="6">
    <source>
        <dbReference type="SAM" id="Phobius"/>
    </source>
</evidence>
<feature type="transmembrane region" description="Helical" evidence="6">
    <location>
        <begin position="268"/>
        <end position="292"/>
    </location>
</feature>
<feature type="transmembrane region" description="Helical" evidence="6">
    <location>
        <begin position="365"/>
        <end position="382"/>
    </location>
</feature>
<protein>
    <submittedName>
        <fullName evidence="7">Amino acid permease</fullName>
    </submittedName>
</protein>
<feature type="transmembrane region" description="Helical" evidence="6">
    <location>
        <begin position="114"/>
        <end position="141"/>
    </location>
</feature>
<keyword evidence="2" id="KW-0813">Transport</keyword>
<dbReference type="Pfam" id="PF13520">
    <property type="entry name" value="AA_permease_2"/>
    <property type="match status" value="1"/>
</dbReference>
<dbReference type="STRING" id="1423739.FC85_GL000470"/>
<proteinExistence type="predicted"/>
<dbReference type="GO" id="GO:0015171">
    <property type="term" value="F:amino acid transmembrane transporter activity"/>
    <property type="evidence" value="ECO:0007669"/>
    <property type="project" value="TreeGrafter"/>
</dbReference>
<reference evidence="7 8" key="1">
    <citation type="journal article" date="2015" name="Genome Announc.">
        <title>Expanding the biotechnology potential of lactobacilli through comparative genomics of 213 strains and associated genera.</title>
        <authorList>
            <person name="Sun Z."/>
            <person name="Harris H.M."/>
            <person name="McCann A."/>
            <person name="Guo C."/>
            <person name="Argimon S."/>
            <person name="Zhang W."/>
            <person name="Yang X."/>
            <person name="Jeffery I.B."/>
            <person name="Cooney J.C."/>
            <person name="Kagawa T.F."/>
            <person name="Liu W."/>
            <person name="Song Y."/>
            <person name="Salvetti E."/>
            <person name="Wrobel A."/>
            <person name="Rasinkangas P."/>
            <person name="Parkhill J."/>
            <person name="Rea M.C."/>
            <person name="O'Sullivan O."/>
            <person name="Ritari J."/>
            <person name="Douillard F.P."/>
            <person name="Paul Ross R."/>
            <person name="Yang R."/>
            <person name="Briner A.E."/>
            <person name="Felis G.E."/>
            <person name="de Vos W.M."/>
            <person name="Barrangou R."/>
            <person name="Klaenhammer T.R."/>
            <person name="Caufield P.W."/>
            <person name="Cui Y."/>
            <person name="Zhang H."/>
            <person name="O'Toole P.W."/>
        </authorList>
    </citation>
    <scope>NUCLEOTIDE SEQUENCE [LARGE SCALE GENOMIC DNA]</scope>
    <source>
        <strain evidence="7 8">DSM 14421</strain>
    </source>
</reference>
<keyword evidence="3 6" id="KW-0812">Transmembrane</keyword>
<evidence type="ECO:0000256" key="1">
    <source>
        <dbReference type="ARBA" id="ARBA00004141"/>
    </source>
</evidence>
<feature type="transmembrane region" description="Helical" evidence="6">
    <location>
        <begin position="197"/>
        <end position="216"/>
    </location>
</feature>
<dbReference type="InterPro" id="IPR002293">
    <property type="entry name" value="AA/rel_permease1"/>
</dbReference>
<dbReference type="EMBL" id="AZEY01000075">
    <property type="protein sequence ID" value="KRL65112.1"/>
    <property type="molecule type" value="Genomic_DNA"/>
</dbReference>
<feature type="transmembrane region" description="Helical" evidence="6">
    <location>
        <begin position="168"/>
        <end position="185"/>
    </location>
</feature>
<feature type="transmembrane region" description="Helical" evidence="6">
    <location>
        <begin position="421"/>
        <end position="440"/>
    </location>
</feature>
<dbReference type="Proteomes" id="UP000052013">
    <property type="component" value="Unassembled WGS sequence"/>
</dbReference>
<dbReference type="PANTHER" id="PTHR43243:SF4">
    <property type="entry name" value="CATIONIC AMINO ACID TRANSPORTER 4"/>
    <property type="match status" value="1"/>
</dbReference>
<organism evidence="7 8">
    <name type="scientific">Lentilactobacillus diolivorans DSM 14421</name>
    <dbReference type="NCBI Taxonomy" id="1423739"/>
    <lineage>
        <taxon>Bacteria</taxon>
        <taxon>Bacillati</taxon>
        <taxon>Bacillota</taxon>
        <taxon>Bacilli</taxon>
        <taxon>Lactobacillales</taxon>
        <taxon>Lactobacillaceae</taxon>
        <taxon>Lentilactobacillus</taxon>
    </lineage>
</organism>
<dbReference type="PANTHER" id="PTHR43243">
    <property type="entry name" value="INNER MEMBRANE TRANSPORTER YGJI-RELATED"/>
    <property type="match status" value="1"/>
</dbReference>
<sequence length="474" mass="51093">MVNIPFGGYIIMSLGSRIFRRERLDRYLETDKNFIKTMSAFDLISLGIGAVIGTGIFILPGTVAATKAGPGIILSFVLAAIVCSTSAMCYAEFASALPVAGSAYSYGNLVFGEIIGWILGWALILEYVLAVAAVSSAWGAYFQSLLAGFHLSIPKAISGPFNPSQGTYGNLIAILIVIFISWMLNHGMRSSVRLNNLIVAVKIGIIVLFIIVGAFYVKPTNWQPMLPFGSKGVLSGAAAVFFAYLGFDAVSSSAAEVKNPKKNMPIGIIGTLIVATILYVGVSIILTGMVSYTKLDVADPVAFALQVVHQNWVAGIISLGALAGMFTMMVTMIYSSSRLIYSIGRDGLLPHFLGKLAPNGSPRNSMITITIVIAIMGGFVPLDQLTNLVNIGTLIAFLFVSFGIIPLRHNKEIQNNHGYQVPWYPVLPVVSGLLCMLMLSQLQAETWIASGIWFAFGLILYFSYGMRHSRLNRS</sequence>
<keyword evidence="5 6" id="KW-0472">Membrane</keyword>
<evidence type="ECO:0000256" key="3">
    <source>
        <dbReference type="ARBA" id="ARBA00022692"/>
    </source>
</evidence>
<feature type="transmembrane region" description="Helical" evidence="6">
    <location>
        <begin position="228"/>
        <end position="247"/>
    </location>
</feature>
<comment type="subcellular location">
    <subcellularLocation>
        <location evidence="1">Membrane</location>
        <topology evidence="1">Multi-pass membrane protein</topology>
    </subcellularLocation>
</comment>
<gene>
    <name evidence="7" type="ORF">FC85_GL000470</name>
</gene>
<feature type="transmembrane region" description="Helical" evidence="6">
    <location>
        <begin position="40"/>
        <end position="59"/>
    </location>
</feature>
<evidence type="ECO:0000313" key="7">
    <source>
        <dbReference type="EMBL" id="KRL65112.1"/>
    </source>
</evidence>
<evidence type="ECO:0000256" key="4">
    <source>
        <dbReference type="ARBA" id="ARBA00022989"/>
    </source>
</evidence>
<feature type="transmembrane region" description="Helical" evidence="6">
    <location>
        <begin position="388"/>
        <end position="409"/>
    </location>
</feature>
<feature type="transmembrane region" description="Helical" evidence="6">
    <location>
        <begin position="446"/>
        <end position="464"/>
    </location>
</feature>
<evidence type="ECO:0000256" key="5">
    <source>
        <dbReference type="ARBA" id="ARBA00023136"/>
    </source>
</evidence>